<dbReference type="Proteomes" id="UP000053562">
    <property type="component" value="Unassembled WGS sequence"/>
</dbReference>
<accession>A0A0J9S2Q8</accession>
<gene>
    <name evidence="1" type="ORF">PVIIG_05232</name>
</gene>
<organism evidence="1 2">
    <name type="scientific">Plasmodium vivax India VII</name>
    <dbReference type="NCBI Taxonomy" id="1077284"/>
    <lineage>
        <taxon>Eukaryota</taxon>
        <taxon>Sar</taxon>
        <taxon>Alveolata</taxon>
        <taxon>Apicomplexa</taxon>
        <taxon>Aconoidasida</taxon>
        <taxon>Haemosporida</taxon>
        <taxon>Plasmodiidae</taxon>
        <taxon>Plasmodium</taxon>
        <taxon>Plasmodium (Plasmodium)</taxon>
    </lineage>
</organism>
<protein>
    <submittedName>
        <fullName evidence="1">Uncharacterized protein</fullName>
    </submittedName>
</protein>
<dbReference type="OrthoDB" id="388881at2759"/>
<evidence type="ECO:0000313" key="1">
    <source>
        <dbReference type="EMBL" id="KMZ77035.1"/>
    </source>
</evidence>
<reference evidence="1 2" key="1">
    <citation type="submission" date="2011-08" db="EMBL/GenBank/DDBJ databases">
        <title>The Genome Sequence of Plasmodium vivax India VII.</title>
        <authorList>
            <consortium name="The Broad Institute Genome Sequencing Platform"/>
            <consortium name="The Broad Institute Genome Sequencing Center for Infectious Disease"/>
            <person name="Neafsey D."/>
            <person name="Carlton J."/>
            <person name="Barnwell J."/>
            <person name="Collins W."/>
            <person name="Escalante A."/>
            <person name="Mullikin J."/>
            <person name="Saul A."/>
            <person name="Guigo R."/>
            <person name="Camara F."/>
            <person name="Young S.K."/>
            <person name="Zeng Q."/>
            <person name="Gargeya S."/>
            <person name="Fitzgerald M."/>
            <person name="Haas B."/>
            <person name="Abouelleil A."/>
            <person name="Alvarado L."/>
            <person name="Arachchi H.M."/>
            <person name="Berlin A."/>
            <person name="Brown A."/>
            <person name="Chapman S.B."/>
            <person name="Chen Z."/>
            <person name="Dunbar C."/>
            <person name="Freedman E."/>
            <person name="Gearin G."/>
            <person name="Gellesch M."/>
            <person name="Goldberg J."/>
            <person name="Griggs A."/>
            <person name="Gujja S."/>
            <person name="Heiman D."/>
            <person name="Howarth C."/>
            <person name="Larson L."/>
            <person name="Lui A."/>
            <person name="MacDonald P.J.P."/>
            <person name="Montmayeur A."/>
            <person name="Murphy C."/>
            <person name="Neiman D."/>
            <person name="Pearson M."/>
            <person name="Priest M."/>
            <person name="Roberts A."/>
            <person name="Saif S."/>
            <person name="Shea T."/>
            <person name="Shenoy N."/>
            <person name="Sisk P."/>
            <person name="Stolte C."/>
            <person name="Sykes S."/>
            <person name="Wortman J."/>
            <person name="Nusbaum C."/>
            <person name="Birren B."/>
        </authorList>
    </citation>
    <scope>NUCLEOTIDE SEQUENCE [LARGE SCALE GENOMIC DNA]</scope>
    <source>
        <strain evidence="1 2">India VII</strain>
    </source>
</reference>
<dbReference type="AlphaFoldDB" id="A0A0J9S2Q8"/>
<evidence type="ECO:0000313" key="2">
    <source>
        <dbReference type="Proteomes" id="UP000053562"/>
    </source>
</evidence>
<sequence>MNYSQLKETVFLQFIFKIIIYNELFEKSVIIFTCSKKIFKLYDRLDQPVDASQPNQEILNLCDKYHTFYVSFTTQQKSICKKLLRNLFLCNSFSRDEFTNCSSNIYVWLYFEINKSRIADHIIKNIFELPNSRRNGGPKYNCCPYFSFHDNIHNPENLMKLRIFNDNVHSFRNMLKGPIKSYDCSLIRYIYKCILIYRDMNSKYCSGTKDTKEENKNSCDIIHKFKNFYTLYISNNNETTHKFPELTSGTFLNNIDGCSLEGIYYDEAQLGTPITKGVSTALGAVVGIPPFFALMYKVNITFIQIYEQYLKHMIILPCSIK</sequence>
<name>A0A0J9S2Q8_PLAVI</name>
<dbReference type="EMBL" id="KQ234532">
    <property type="protein sequence ID" value="KMZ77035.1"/>
    <property type="molecule type" value="Genomic_DNA"/>
</dbReference>
<proteinExistence type="predicted"/>